<dbReference type="SMART" id="SM00184">
    <property type="entry name" value="RING"/>
    <property type="match status" value="1"/>
</dbReference>
<dbReference type="PROSITE" id="PS50089">
    <property type="entry name" value="ZF_RING_2"/>
    <property type="match status" value="1"/>
</dbReference>
<dbReference type="PANTHER" id="PTHR10579">
    <property type="entry name" value="CALCIUM-ACTIVATED CHLORIDE CHANNEL REGULATOR"/>
    <property type="match status" value="1"/>
</dbReference>
<dbReference type="SUPFAM" id="SSF53300">
    <property type="entry name" value="vWA-like"/>
    <property type="match status" value="1"/>
</dbReference>
<dbReference type="InterPro" id="IPR001841">
    <property type="entry name" value="Znf_RING"/>
</dbReference>
<name>A0ABD0UJN5_DENTH</name>
<keyword evidence="7" id="KW-1185">Reference proteome</keyword>
<dbReference type="Pfam" id="PF00097">
    <property type="entry name" value="zf-C3HC4"/>
    <property type="match status" value="1"/>
</dbReference>
<comment type="caution">
    <text evidence="6">The sequence shown here is derived from an EMBL/GenBank/DDBJ whole genome shotgun (WGS) entry which is preliminary data.</text>
</comment>
<dbReference type="Gene3D" id="3.30.40.10">
    <property type="entry name" value="Zinc/RING finger domain, C3HC4 (zinc finger)"/>
    <property type="match status" value="1"/>
</dbReference>
<dbReference type="GO" id="GO:0008270">
    <property type="term" value="F:zinc ion binding"/>
    <property type="evidence" value="ECO:0007669"/>
    <property type="project" value="UniProtKB-KW"/>
</dbReference>
<dbReference type="InterPro" id="IPR036465">
    <property type="entry name" value="vWFA_dom_sf"/>
</dbReference>
<evidence type="ECO:0000256" key="2">
    <source>
        <dbReference type="ARBA" id="ARBA00022771"/>
    </source>
</evidence>
<evidence type="ECO:0000256" key="3">
    <source>
        <dbReference type="ARBA" id="ARBA00022833"/>
    </source>
</evidence>
<evidence type="ECO:0000259" key="5">
    <source>
        <dbReference type="PROSITE" id="PS50089"/>
    </source>
</evidence>
<dbReference type="InterPro" id="IPR051266">
    <property type="entry name" value="CLCR"/>
</dbReference>
<evidence type="ECO:0000313" key="7">
    <source>
        <dbReference type="Proteomes" id="UP001552299"/>
    </source>
</evidence>
<dbReference type="SUPFAM" id="SSF57850">
    <property type="entry name" value="RING/U-box"/>
    <property type="match status" value="1"/>
</dbReference>
<evidence type="ECO:0000256" key="4">
    <source>
        <dbReference type="PROSITE-ProRule" id="PRU00175"/>
    </source>
</evidence>
<sequence>MGGGASRWRRAAQKIGFPCAFLVGEAPHQNSSTILASAFPKSSAISERTYGEEYGGFQAKQNLCTICLEPVIFNEDGSSCNQSKAFTAQCSHSFHLTCIVSNIRHGNMTCPICRTHWSHLPRNLLFASRALPPLESSSSDPVLRILDDSIATSRVNRRFSLRSTRYDDDDPTEPNSTSLSPHNTRLLLSFIGPSTHSPSSLLLRLAPQLPIDLVLVATPNGSHLRLLKQAIALAVFSLRPTDRLALVTCSPTAATRAFALHRMSSHGKRTALQVIDRLSYIGEVDPTEGLQKAARILEDRAHRNPVSCILHLSDSPIARVVDQQVHWFHVGFGFGASSGFVMHEFEEFLARVIGEEIRDVHLRIGKEGKEVRIDDLRCGEERRIPIDLSRESEFIYVSYEYKECGSKEIMVSGEMVLEIGEKGEGRYEEEMSNGVGPRRSCAERWDYLDPFMARRWAKHLHGYRA</sequence>
<evidence type="ECO:0000313" key="6">
    <source>
        <dbReference type="EMBL" id="KAL0910572.1"/>
    </source>
</evidence>
<feature type="domain" description="RING-type" evidence="5">
    <location>
        <begin position="64"/>
        <end position="114"/>
    </location>
</feature>
<dbReference type="AlphaFoldDB" id="A0ABD0UJN5"/>
<dbReference type="EMBL" id="JANQDX010000016">
    <property type="protein sequence ID" value="KAL0910572.1"/>
    <property type="molecule type" value="Genomic_DNA"/>
</dbReference>
<proteinExistence type="predicted"/>
<dbReference type="InterPro" id="IPR018957">
    <property type="entry name" value="Znf_C3HC4_RING-type"/>
</dbReference>
<reference evidence="6 7" key="1">
    <citation type="journal article" date="2024" name="Plant Biotechnol. J.">
        <title>Dendrobium thyrsiflorum genome and its molecular insights into genes involved in important horticultural traits.</title>
        <authorList>
            <person name="Chen B."/>
            <person name="Wang J.Y."/>
            <person name="Zheng P.J."/>
            <person name="Li K.L."/>
            <person name="Liang Y.M."/>
            <person name="Chen X.F."/>
            <person name="Zhang C."/>
            <person name="Zhao X."/>
            <person name="He X."/>
            <person name="Zhang G.Q."/>
            <person name="Liu Z.J."/>
            <person name="Xu Q."/>
        </authorList>
    </citation>
    <scope>NUCLEOTIDE SEQUENCE [LARGE SCALE GENOMIC DNA]</scope>
    <source>
        <strain evidence="6">GZMU011</strain>
    </source>
</reference>
<keyword evidence="2 4" id="KW-0863">Zinc-finger</keyword>
<dbReference type="Gene3D" id="3.40.50.410">
    <property type="entry name" value="von Willebrand factor, type A domain"/>
    <property type="match status" value="1"/>
</dbReference>
<evidence type="ECO:0000256" key="1">
    <source>
        <dbReference type="ARBA" id="ARBA00022723"/>
    </source>
</evidence>
<dbReference type="InterPro" id="IPR013083">
    <property type="entry name" value="Znf_RING/FYVE/PHD"/>
</dbReference>
<keyword evidence="3" id="KW-0862">Zinc</keyword>
<accession>A0ABD0UJN5</accession>
<dbReference type="PANTHER" id="PTHR10579:SF47">
    <property type="entry name" value="OS09G0298500 PROTEIN"/>
    <property type="match status" value="1"/>
</dbReference>
<gene>
    <name evidence="6" type="ORF">M5K25_021569</name>
</gene>
<organism evidence="6 7">
    <name type="scientific">Dendrobium thyrsiflorum</name>
    <name type="common">Pinecone-like raceme dendrobium</name>
    <name type="synonym">Orchid</name>
    <dbReference type="NCBI Taxonomy" id="117978"/>
    <lineage>
        <taxon>Eukaryota</taxon>
        <taxon>Viridiplantae</taxon>
        <taxon>Streptophyta</taxon>
        <taxon>Embryophyta</taxon>
        <taxon>Tracheophyta</taxon>
        <taxon>Spermatophyta</taxon>
        <taxon>Magnoliopsida</taxon>
        <taxon>Liliopsida</taxon>
        <taxon>Asparagales</taxon>
        <taxon>Orchidaceae</taxon>
        <taxon>Epidendroideae</taxon>
        <taxon>Malaxideae</taxon>
        <taxon>Dendrobiinae</taxon>
        <taxon>Dendrobium</taxon>
    </lineage>
</organism>
<keyword evidence="1" id="KW-0479">Metal-binding</keyword>
<protein>
    <recommendedName>
        <fullName evidence="5">RING-type domain-containing protein</fullName>
    </recommendedName>
</protein>
<dbReference type="Proteomes" id="UP001552299">
    <property type="component" value="Unassembled WGS sequence"/>
</dbReference>